<dbReference type="Pfam" id="PF07452">
    <property type="entry name" value="CHRD"/>
    <property type="match status" value="1"/>
</dbReference>
<dbReference type="EMBL" id="JAEKNR010000226">
    <property type="protein sequence ID" value="MBJ7600882.1"/>
    <property type="molecule type" value="Genomic_DNA"/>
</dbReference>
<dbReference type="AlphaFoldDB" id="A0A934K5L9"/>
<dbReference type="Proteomes" id="UP000612893">
    <property type="component" value="Unassembled WGS sequence"/>
</dbReference>
<gene>
    <name evidence="3" type="ORF">JF922_22790</name>
</gene>
<keyword evidence="4" id="KW-1185">Reference proteome</keyword>
<evidence type="ECO:0000313" key="4">
    <source>
        <dbReference type="Proteomes" id="UP000612893"/>
    </source>
</evidence>
<accession>A0A934K5L9</accession>
<feature type="domain" description="CHRD" evidence="2">
    <location>
        <begin position="29"/>
        <end position="164"/>
    </location>
</feature>
<dbReference type="InterPro" id="IPR010895">
    <property type="entry name" value="CHRD"/>
</dbReference>
<feature type="signal peptide" evidence="1">
    <location>
        <begin position="1"/>
        <end position="24"/>
    </location>
</feature>
<proteinExistence type="predicted"/>
<sequence>MKRLLMIVPLALLALWALSGSTLADDGSNTTRARLSGFQEVPPKLTDGHGTLALRLHSGSIDYTLTYSGLTSTPLFAHIHFAQRGVNGGVVAFLCGGGGKPVCPAPGGTVTGTITAANVVAVADQNVTAGDFPGLLRIVRSGDAYANVHSTNFPAGEIRGQIPATSAGED</sequence>
<keyword evidence="1" id="KW-0732">Signal</keyword>
<dbReference type="RefSeq" id="WP_338204864.1">
    <property type="nucleotide sequence ID" value="NZ_JAEKNR010000226.1"/>
</dbReference>
<name>A0A934K5L9_9BACT</name>
<reference evidence="3" key="1">
    <citation type="submission" date="2020-10" db="EMBL/GenBank/DDBJ databases">
        <title>Ca. Dormibacterota MAGs.</title>
        <authorList>
            <person name="Montgomery K."/>
        </authorList>
    </citation>
    <scope>NUCLEOTIDE SEQUENCE [LARGE SCALE GENOMIC DNA]</scope>
    <source>
        <strain evidence="3">SC8812_S17_10</strain>
    </source>
</reference>
<evidence type="ECO:0000259" key="2">
    <source>
        <dbReference type="SMART" id="SM00754"/>
    </source>
</evidence>
<protein>
    <submittedName>
        <fullName evidence="3">CHRD domain-containing protein</fullName>
    </submittedName>
</protein>
<feature type="chain" id="PRO_5044886664" evidence="1">
    <location>
        <begin position="25"/>
        <end position="170"/>
    </location>
</feature>
<evidence type="ECO:0000313" key="3">
    <source>
        <dbReference type="EMBL" id="MBJ7600882.1"/>
    </source>
</evidence>
<organism evidence="3 4">
    <name type="scientific">Candidatus Nephthysia bennettiae</name>
    <dbReference type="NCBI Taxonomy" id="3127016"/>
    <lineage>
        <taxon>Bacteria</taxon>
        <taxon>Bacillati</taxon>
        <taxon>Candidatus Dormiibacterota</taxon>
        <taxon>Candidatus Dormibacteria</taxon>
        <taxon>Candidatus Dormibacterales</taxon>
        <taxon>Candidatus Dormibacteraceae</taxon>
        <taxon>Candidatus Nephthysia</taxon>
    </lineage>
</organism>
<comment type="caution">
    <text evidence="3">The sequence shown here is derived from an EMBL/GenBank/DDBJ whole genome shotgun (WGS) entry which is preliminary data.</text>
</comment>
<dbReference type="SMART" id="SM00754">
    <property type="entry name" value="CHRD"/>
    <property type="match status" value="1"/>
</dbReference>
<evidence type="ECO:0000256" key="1">
    <source>
        <dbReference type="SAM" id="SignalP"/>
    </source>
</evidence>